<accession>A0A448ZR35</accession>
<dbReference type="Proteomes" id="UP000291116">
    <property type="component" value="Unassembled WGS sequence"/>
</dbReference>
<dbReference type="EMBL" id="CAACVS010000647">
    <property type="protein sequence ID" value="VEU44423.1"/>
    <property type="molecule type" value="Genomic_DNA"/>
</dbReference>
<proteinExistence type="predicted"/>
<evidence type="ECO:0000256" key="1">
    <source>
        <dbReference type="SAM" id="Coils"/>
    </source>
</evidence>
<evidence type="ECO:0000313" key="4">
    <source>
        <dbReference type="Proteomes" id="UP000291116"/>
    </source>
</evidence>
<keyword evidence="4" id="KW-1185">Reference proteome</keyword>
<keyword evidence="1" id="KW-0175">Coiled coil</keyword>
<feature type="region of interest" description="Disordered" evidence="2">
    <location>
        <begin position="210"/>
        <end position="237"/>
    </location>
</feature>
<organism evidence="3 4">
    <name type="scientific">Pseudo-nitzschia multistriata</name>
    <dbReference type="NCBI Taxonomy" id="183589"/>
    <lineage>
        <taxon>Eukaryota</taxon>
        <taxon>Sar</taxon>
        <taxon>Stramenopiles</taxon>
        <taxon>Ochrophyta</taxon>
        <taxon>Bacillariophyta</taxon>
        <taxon>Bacillariophyceae</taxon>
        <taxon>Bacillariophycidae</taxon>
        <taxon>Bacillariales</taxon>
        <taxon>Bacillariaceae</taxon>
        <taxon>Pseudo-nitzschia</taxon>
    </lineage>
</organism>
<evidence type="ECO:0000313" key="3">
    <source>
        <dbReference type="EMBL" id="VEU44423.1"/>
    </source>
</evidence>
<name>A0A448ZR35_9STRA</name>
<feature type="coiled-coil region" evidence="1">
    <location>
        <begin position="29"/>
        <end position="84"/>
    </location>
</feature>
<gene>
    <name evidence="3" type="ORF">PSNMU_V1.4_AUG-EV-PASAV3_0115770</name>
</gene>
<sequence length="237" mass="26881">MFGSETLLMDSKKQNELLWARVFRQEKNIANLSEENGRQEKTLAHMAEENRKLADMTARLREQLEVQAELNKDLANRNDELANRNTKLASYLRAKDTQISVLKENKKSLIEKNSNIVSYLKEMDKFIGSIQIKQEELFAQQQQLRFQHSVTDGGSTKRRRDEQKSNHGTGRNTKARGDVEEENDKLVRVVSIGSARDDKTPNARVYVIEDSATDVISTSSSKDGEDGDDTTCGDSRA</sequence>
<dbReference type="AlphaFoldDB" id="A0A448ZR35"/>
<protein>
    <submittedName>
        <fullName evidence="3">Uncharacterized protein</fullName>
    </submittedName>
</protein>
<reference evidence="3 4" key="1">
    <citation type="submission" date="2019-01" db="EMBL/GenBank/DDBJ databases">
        <authorList>
            <person name="Ferrante I. M."/>
        </authorList>
    </citation>
    <scope>NUCLEOTIDE SEQUENCE [LARGE SCALE GENOMIC DNA]</scope>
    <source>
        <strain evidence="3 4">B856</strain>
    </source>
</reference>
<feature type="region of interest" description="Disordered" evidence="2">
    <location>
        <begin position="148"/>
        <end position="182"/>
    </location>
</feature>
<evidence type="ECO:0000256" key="2">
    <source>
        <dbReference type="SAM" id="MobiDB-lite"/>
    </source>
</evidence>